<keyword evidence="1" id="KW-0472">Membrane</keyword>
<keyword evidence="3" id="KW-1185">Reference proteome</keyword>
<protein>
    <submittedName>
        <fullName evidence="2">Uncharacterized protein</fullName>
    </submittedName>
</protein>
<dbReference type="Proteomes" id="UP000622580">
    <property type="component" value="Unassembled WGS sequence"/>
</dbReference>
<evidence type="ECO:0000256" key="1">
    <source>
        <dbReference type="SAM" id="Phobius"/>
    </source>
</evidence>
<name>A0A941HVU8_9CAUL</name>
<feature type="transmembrane region" description="Helical" evidence="1">
    <location>
        <begin position="63"/>
        <end position="82"/>
    </location>
</feature>
<evidence type="ECO:0000313" key="2">
    <source>
        <dbReference type="EMBL" id="MBR7619098.1"/>
    </source>
</evidence>
<dbReference type="RefSeq" id="WP_215339230.1">
    <property type="nucleotide sequence ID" value="NZ_JAGSGD010000001.1"/>
</dbReference>
<reference evidence="2" key="1">
    <citation type="submission" date="2021-04" db="EMBL/GenBank/DDBJ databases">
        <title>Draft genome assembly of strain Phenylobacterium sp. 20VBR1 using MiniION and Illumina platforms.</title>
        <authorList>
            <person name="Thomas F.A."/>
            <person name="Krishnan K.P."/>
            <person name="Sinha R.K."/>
        </authorList>
    </citation>
    <scope>NUCLEOTIDE SEQUENCE</scope>
    <source>
        <strain evidence="2">20VBR1</strain>
    </source>
</reference>
<sequence>MTSDRNLFRVAGVAAAAGAFARLAVPGVSRGVEVSERTYLGIDLLILLSLFGLFASQDRLRRGVGPWGFGIAVFGLLLIRTGTRIGPFATYTFGTAVLALGLALMGAMIIRSGGWAAATGGAWIASLVVGLLGTLLHTQAGFLIASVLFVLGLGSAAGVLFTQGSRVST</sequence>
<feature type="transmembrane region" description="Helical" evidence="1">
    <location>
        <begin position="142"/>
        <end position="161"/>
    </location>
</feature>
<proteinExistence type="predicted"/>
<keyword evidence="1" id="KW-0812">Transmembrane</keyword>
<dbReference type="AlphaFoldDB" id="A0A941HVU8"/>
<dbReference type="EMBL" id="JAGSGD010000001">
    <property type="protein sequence ID" value="MBR7619098.1"/>
    <property type="molecule type" value="Genomic_DNA"/>
</dbReference>
<feature type="transmembrane region" description="Helical" evidence="1">
    <location>
        <begin position="37"/>
        <end position="56"/>
    </location>
</feature>
<evidence type="ECO:0000313" key="3">
    <source>
        <dbReference type="Proteomes" id="UP000622580"/>
    </source>
</evidence>
<keyword evidence="1" id="KW-1133">Transmembrane helix</keyword>
<organism evidence="2 3">
    <name type="scientific">Phenylobacterium glaciei</name>
    <dbReference type="NCBI Taxonomy" id="2803784"/>
    <lineage>
        <taxon>Bacteria</taxon>
        <taxon>Pseudomonadati</taxon>
        <taxon>Pseudomonadota</taxon>
        <taxon>Alphaproteobacteria</taxon>
        <taxon>Caulobacterales</taxon>
        <taxon>Caulobacteraceae</taxon>
        <taxon>Phenylobacterium</taxon>
    </lineage>
</organism>
<feature type="transmembrane region" description="Helical" evidence="1">
    <location>
        <begin position="7"/>
        <end position="25"/>
    </location>
</feature>
<comment type="caution">
    <text evidence="2">The sequence shown here is derived from an EMBL/GenBank/DDBJ whole genome shotgun (WGS) entry which is preliminary data.</text>
</comment>
<feature type="transmembrane region" description="Helical" evidence="1">
    <location>
        <begin position="88"/>
        <end position="110"/>
    </location>
</feature>
<feature type="transmembrane region" description="Helical" evidence="1">
    <location>
        <begin position="117"/>
        <end position="136"/>
    </location>
</feature>
<accession>A0A941HVU8</accession>
<gene>
    <name evidence="2" type="ORF">JKL49_06815</name>
</gene>